<accession>A0A841SZ24</accession>
<protein>
    <submittedName>
        <fullName evidence="1">Zinc ribbon domain-containing protein</fullName>
    </submittedName>
</protein>
<proteinExistence type="predicted"/>
<evidence type="ECO:0000313" key="1">
    <source>
        <dbReference type="EMBL" id="MBB6636139.1"/>
    </source>
</evidence>
<dbReference type="Proteomes" id="UP000535838">
    <property type="component" value="Unassembled WGS sequence"/>
</dbReference>
<organism evidence="1 2">
    <name type="scientific">Cohnella thailandensis</name>
    <dbReference type="NCBI Taxonomy" id="557557"/>
    <lineage>
        <taxon>Bacteria</taxon>
        <taxon>Bacillati</taxon>
        <taxon>Bacillota</taxon>
        <taxon>Bacilli</taxon>
        <taxon>Bacillales</taxon>
        <taxon>Paenibacillaceae</taxon>
        <taxon>Cohnella</taxon>
    </lineage>
</organism>
<comment type="caution">
    <text evidence="1">The sequence shown here is derived from an EMBL/GenBank/DDBJ whole genome shotgun (WGS) entry which is preliminary data.</text>
</comment>
<dbReference type="RefSeq" id="WP_185121368.1">
    <property type="nucleotide sequence ID" value="NZ_JACJVQ010000017.1"/>
</dbReference>
<sequence>MGFMDKVKSGMTEAGNKAKVLVEVNKLKLQNGGKQKDIEKQWLEIGKRTFLAKAGRRPPVTEVELQPLFNDIYRLEDEIQENAKQIMKLSNEKECECGKASPLDTRFCPSCGRTFGE</sequence>
<evidence type="ECO:0000313" key="2">
    <source>
        <dbReference type="Proteomes" id="UP000535838"/>
    </source>
</evidence>
<keyword evidence="2" id="KW-1185">Reference proteome</keyword>
<reference evidence="1 2" key="1">
    <citation type="submission" date="2020-08" db="EMBL/GenBank/DDBJ databases">
        <title>Cohnella phylogeny.</title>
        <authorList>
            <person name="Dunlap C."/>
        </authorList>
    </citation>
    <scope>NUCLEOTIDE SEQUENCE [LARGE SCALE GENOMIC DNA]</scope>
    <source>
        <strain evidence="1 2">DSM 25241</strain>
    </source>
</reference>
<gene>
    <name evidence="1" type="ORF">H7B67_18615</name>
</gene>
<dbReference type="AlphaFoldDB" id="A0A841SZ24"/>
<dbReference type="EMBL" id="JACJVQ010000017">
    <property type="protein sequence ID" value="MBB6636139.1"/>
    <property type="molecule type" value="Genomic_DNA"/>
</dbReference>
<name>A0A841SZ24_9BACL</name>